<name>A0A9P5Z5G0_9AGAR</name>
<keyword evidence="5" id="KW-1185">Reference proteome</keyword>
<dbReference type="OrthoDB" id="2564232at2759"/>
<protein>
    <recommendedName>
        <fullName evidence="3">N-acetyltransferase domain-containing protein</fullName>
    </recommendedName>
</protein>
<gene>
    <name evidence="4" type="ORF">BDN70DRAFT_876342</name>
</gene>
<dbReference type="Gene3D" id="3.40.630.30">
    <property type="match status" value="1"/>
</dbReference>
<dbReference type="PANTHER" id="PTHR13947:SF37">
    <property type="entry name" value="LD18367P"/>
    <property type="match status" value="1"/>
</dbReference>
<feature type="domain" description="N-acetyltransferase" evidence="3">
    <location>
        <begin position="85"/>
        <end position="245"/>
    </location>
</feature>
<keyword evidence="2" id="KW-0472">Membrane</keyword>
<reference evidence="4" key="1">
    <citation type="submission" date="2020-11" db="EMBL/GenBank/DDBJ databases">
        <authorList>
            <consortium name="DOE Joint Genome Institute"/>
            <person name="Ahrendt S."/>
            <person name="Riley R."/>
            <person name="Andreopoulos W."/>
            <person name="Labutti K."/>
            <person name="Pangilinan J."/>
            <person name="Ruiz-Duenas F.J."/>
            <person name="Barrasa J.M."/>
            <person name="Sanchez-Garcia M."/>
            <person name="Camarero S."/>
            <person name="Miyauchi S."/>
            <person name="Serrano A."/>
            <person name="Linde D."/>
            <person name="Babiker R."/>
            <person name="Drula E."/>
            <person name="Ayuso-Fernandez I."/>
            <person name="Pacheco R."/>
            <person name="Padilla G."/>
            <person name="Ferreira P."/>
            <person name="Barriuso J."/>
            <person name="Kellner H."/>
            <person name="Castanera R."/>
            <person name="Alfaro M."/>
            <person name="Ramirez L."/>
            <person name="Pisabarro A.G."/>
            <person name="Kuo A."/>
            <person name="Tritt A."/>
            <person name="Lipzen A."/>
            <person name="He G."/>
            <person name="Yan M."/>
            <person name="Ng V."/>
            <person name="Cullen D."/>
            <person name="Martin F."/>
            <person name="Rosso M.-N."/>
            <person name="Henrissat B."/>
            <person name="Hibbett D."/>
            <person name="Martinez A.T."/>
            <person name="Grigoriev I.V."/>
        </authorList>
    </citation>
    <scope>NUCLEOTIDE SEQUENCE</scope>
    <source>
        <strain evidence="4">CIRM-BRFM 674</strain>
    </source>
</reference>
<accession>A0A9P5Z5G0</accession>
<evidence type="ECO:0000256" key="2">
    <source>
        <dbReference type="SAM" id="Phobius"/>
    </source>
</evidence>
<keyword evidence="2" id="KW-1133">Transmembrane helix</keyword>
<comment type="caution">
    <text evidence="4">The sequence shown here is derived from an EMBL/GenBank/DDBJ whole genome shotgun (WGS) entry which is preliminary data.</text>
</comment>
<evidence type="ECO:0000313" key="4">
    <source>
        <dbReference type="EMBL" id="KAF9481382.1"/>
    </source>
</evidence>
<dbReference type="PANTHER" id="PTHR13947">
    <property type="entry name" value="GNAT FAMILY N-ACETYLTRANSFERASE"/>
    <property type="match status" value="1"/>
</dbReference>
<dbReference type="InterPro" id="IPR050769">
    <property type="entry name" value="NAT_camello-type"/>
</dbReference>
<feature type="transmembrane region" description="Helical" evidence="2">
    <location>
        <begin position="75"/>
        <end position="93"/>
    </location>
</feature>
<dbReference type="InterPro" id="IPR000182">
    <property type="entry name" value="GNAT_dom"/>
</dbReference>
<evidence type="ECO:0000259" key="3">
    <source>
        <dbReference type="PROSITE" id="PS51186"/>
    </source>
</evidence>
<dbReference type="SUPFAM" id="SSF55729">
    <property type="entry name" value="Acyl-CoA N-acyltransferases (Nat)"/>
    <property type="match status" value="1"/>
</dbReference>
<sequence length="249" mass="28490">MAAPTAQIRPYVEEDRKLALFMISKANFAGLATANNKTYTHPVTIAIWLALSSIFIQYMNWWPSGDFGWISYLKPFPALASLAVPVMFAVDWINRPYFEELTQEALRYGDLKDIKAYYSKNPASGFWLLELGDTFVGLIAVDASKPDVKPRKGEAVQPRTAVIRHFHVEENYRSSDIQNDLLEYAINHAFNKDPTLERIEIADSPLLSYRRSAARKAGFELDHNTKVVGVLRWKLGTRYLERNKWIKST</sequence>
<dbReference type="Pfam" id="PF00583">
    <property type="entry name" value="Acetyltransf_1"/>
    <property type="match status" value="1"/>
</dbReference>
<dbReference type="AlphaFoldDB" id="A0A9P5Z5G0"/>
<dbReference type="GO" id="GO:0008080">
    <property type="term" value="F:N-acetyltransferase activity"/>
    <property type="evidence" value="ECO:0007669"/>
    <property type="project" value="InterPro"/>
</dbReference>
<evidence type="ECO:0000313" key="5">
    <source>
        <dbReference type="Proteomes" id="UP000807469"/>
    </source>
</evidence>
<organism evidence="4 5">
    <name type="scientific">Pholiota conissans</name>
    <dbReference type="NCBI Taxonomy" id="109636"/>
    <lineage>
        <taxon>Eukaryota</taxon>
        <taxon>Fungi</taxon>
        <taxon>Dikarya</taxon>
        <taxon>Basidiomycota</taxon>
        <taxon>Agaricomycotina</taxon>
        <taxon>Agaricomycetes</taxon>
        <taxon>Agaricomycetidae</taxon>
        <taxon>Agaricales</taxon>
        <taxon>Agaricineae</taxon>
        <taxon>Strophariaceae</taxon>
        <taxon>Pholiota</taxon>
    </lineage>
</organism>
<proteinExistence type="predicted"/>
<dbReference type="InterPro" id="IPR016181">
    <property type="entry name" value="Acyl_CoA_acyltransferase"/>
</dbReference>
<feature type="transmembrane region" description="Helical" evidence="2">
    <location>
        <begin position="45"/>
        <end position="63"/>
    </location>
</feature>
<keyword evidence="1" id="KW-0808">Transferase</keyword>
<dbReference type="Proteomes" id="UP000807469">
    <property type="component" value="Unassembled WGS sequence"/>
</dbReference>
<dbReference type="PROSITE" id="PS51186">
    <property type="entry name" value="GNAT"/>
    <property type="match status" value="1"/>
</dbReference>
<dbReference type="EMBL" id="MU155179">
    <property type="protein sequence ID" value="KAF9481382.1"/>
    <property type="molecule type" value="Genomic_DNA"/>
</dbReference>
<evidence type="ECO:0000256" key="1">
    <source>
        <dbReference type="ARBA" id="ARBA00022679"/>
    </source>
</evidence>
<keyword evidence="2" id="KW-0812">Transmembrane</keyword>